<evidence type="ECO:0000256" key="6">
    <source>
        <dbReference type="ARBA" id="ARBA00022826"/>
    </source>
</evidence>
<sequence length="218" mass="23987">MTQASETTDGPAVADNERLVFFSDAVVAIALTLLALELPVPHGSSDAEVWRAFREHLPDYAMFLLSFAVIAAYWVAHKWLFGRIGGFSPRLLWLNFVWLLGIILIPFATKVLIEDSPYQLSAVLYAAAVGGTGLVLINSLHHCRARGLLRPHAAPDIMRRFQLFLTFPTAAFLLSIPFAFVSLSGARYSWAVVFVLTALAARWATHPGAQPGRTVIKQ</sequence>
<evidence type="ECO:0000256" key="1">
    <source>
        <dbReference type="ARBA" id="ARBA00004141"/>
    </source>
</evidence>
<keyword evidence="7" id="KW-0630">Potassium</keyword>
<proteinExistence type="inferred from homology"/>
<dbReference type="STRING" id="1943.AQJ64_43405"/>
<dbReference type="EMBL" id="LMWW01000088">
    <property type="protein sequence ID" value="KUN75209.1"/>
    <property type="molecule type" value="Genomic_DNA"/>
</dbReference>
<keyword evidence="4" id="KW-0633">Potassium transport</keyword>
<dbReference type="Pfam" id="PF06736">
    <property type="entry name" value="TMEM175"/>
    <property type="match status" value="1"/>
</dbReference>
<keyword evidence="5" id="KW-0812">Transmembrane</keyword>
<keyword evidence="9" id="KW-0406">Ion transport</keyword>
<comment type="subcellular location">
    <subcellularLocation>
        <location evidence="1">Membrane</location>
        <topology evidence="1">Multi-pass membrane protein</topology>
    </subcellularLocation>
</comment>
<dbReference type="GO" id="GO:0015252">
    <property type="term" value="F:proton channel activity"/>
    <property type="evidence" value="ECO:0007669"/>
    <property type="project" value="InterPro"/>
</dbReference>
<keyword evidence="14" id="KW-1185">Reference proteome</keyword>
<reference evidence="13 14" key="1">
    <citation type="submission" date="2015-10" db="EMBL/GenBank/DDBJ databases">
        <title>Draft genome sequence of Streptomyces griseoruber DSM 40281, type strain for the species Streptomyces griseoruber.</title>
        <authorList>
            <person name="Ruckert C."/>
            <person name="Winkler A."/>
            <person name="Kalinowski J."/>
            <person name="Kampfer P."/>
            <person name="Glaeser S."/>
        </authorList>
    </citation>
    <scope>NUCLEOTIDE SEQUENCE [LARGE SCALE GENOMIC DNA]</scope>
    <source>
        <strain evidence="13 14">DSM 40281</strain>
    </source>
</reference>
<dbReference type="RefSeq" id="WP_055632320.1">
    <property type="nucleotide sequence ID" value="NZ_JBIRRP010000022.1"/>
</dbReference>
<dbReference type="InterPro" id="IPR010617">
    <property type="entry name" value="TMEM175-like"/>
</dbReference>
<evidence type="ECO:0000256" key="8">
    <source>
        <dbReference type="ARBA" id="ARBA00022989"/>
    </source>
</evidence>
<dbReference type="AlphaFoldDB" id="A0A124I0X4"/>
<evidence type="ECO:0000256" key="12">
    <source>
        <dbReference type="ARBA" id="ARBA00034430"/>
    </source>
</evidence>
<evidence type="ECO:0000256" key="3">
    <source>
        <dbReference type="ARBA" id="ARBA00022448"/>
    </source>
</evidence>
<keyword evidence="3" id="KW-0813">Transport</keyword>
<keyword evidence="10" id="KW-0472">Membrane</keyword>
<evidence type="ECO:0000313" key="14">
    <source>
        <dbReference type="Proteomes" id="UP000052982"/>
    </source>
</evidence>
<dbReference type="PANTHER" id="PTHR31462">
    <property type="entry name" value="ENDOSOMAL/LYSOSOMAL POTASSIUM CHANNEL TMEM175"/>
    <property type="match status" value="1"/>
</dbReference>
<evidence type="ECO:0000256" key="10">
    <source>
        <dbReference type="ARBA" id="ARBA00023136"/>
    </source>
</evidence>
<comment type="similarity">
    <text evidence="2">Belongs to the TMEM175 family.</text>
</comment>
<comment type="catalytic activity">
    <reaction evidence="12">
        <text>K(+)(in) = K(+)(out)</text>
        <dbReference type="Rhea" id="RHEA:29463"/>
        <dbReference type="ChEBI" id="CHEBI:29103"/>
    </reaction>
</comment>
<dbReference type="Proteomes" id="UP000052982">
    <property type="component" value="Unassembled WGS sequence"/>
</dbReference>
<evidence type="ECO:0000256" key="5">
    <source>
        <dbReference type="ARBA" id="ARBA00022692"/>
    </source>
</evidence>
<evidence type="ECO:0000256" key="4">
    <source>
        <dbReference type="ARBA" id="ARBA00022538"/>
    </source>
</evidence>
<organism evidence="13 14">
    <name type="scientific">Streptomyces griseoruber</name>
    <dbReference type="NCBI Taxonomy" id="1943"/>
    <lineage>
        <taxon>Bacteria</taxon>
        <taxon>Bacillati</taxon>
        <taxon>Actinomycetota</taxon>
        <taxon>Actinomycetes</taxon>
        <taxon>Kitasatosporales</taxon>
        <taxon>Streptomycetaceae</taxon>
        <taxon>Streptomyces</taxon>
    </lineage>
</organism>
<evidence type="ECO:0000256" key="11">
    <source>
        <dbReference type="ARBA" id="ARBA00023303"/>
    </source>
</evidence>
<evidence type="ECO:0000313" key="13">
    <source>
        <dbReference type="EMBL" id="KUN75209.1"/>
    </source>
</evidence>
<dbReference type="GO" id="GO:0016020">
    <property type="term" value="C:membrane"/>
    <property type="evidence" value="ECO:0007669"/>
    <property type="project" value="UniProtKB-SubCell"/>
</dbReference>
<accession>A0A124I0X4</accession>
<evidence type="ECO:0000256" key="7">
    <source>
        <dbReference type="ARBA" id="ARBA00022958"/>
    </source>
</evidence>
<comment type="caution">
    <text evidence="13">The sequence shown here is derived from an EMBL/GenBank/DDBJ whole genome shotgun (WGS) entry which is preliminary data.</text>
</comment>
<dbReference type="PANTHER" id="PTHR31462:SF5">
    <property type="entry name" value="ENDOSOMAL_LYSOSOMAL PROTON CHANNEL TMEM175"/>
    <property type="match status" value="1"/>
</dbReference>
<keyword evidence="6" id="KW-0631">Potassium channel</keyword>
<evidence type="ECO:0000256" key="2">
    <source>
        <dbReference type="ARBA" id="ARBA00006920"/>
    </source>
</evidence>
<evidence type="ECO:0000256" key="9">
    <source>
        <dbReference type="ARBA" id="ARBA00023065"/>
    </source>
</evidence>
<gene>
    <name evidence="13" type="ORF">AQJ64_43405</name>
</gene>
<keyword evidence="8" id="KW-1133">Transmembrane helix</keyword>
<keyword evidence="11" id="KW-0407">Ion channel</keyword>
<evidence type="ECO:0008006" key="15">
    <source>
        <dbReference type="Google" id="ProtNLM"/>
    </source>
</evidence>
<name>A0A124I0X4_9ACTN</name>
<protein>
    <recommendedName>
        <fullName evidence="15">DUF1211 domain-containing protein</fullName>
    </recommendedName>
</protein>
<dbReference type="GO" id="GO:0005267">
    <property type="term" value="F:potassium channel activity"/>
    <property type="evidence" value="ECO:0007669"/>
    <property type="project" value="UniProtKB-KW"/>
</dbReference>
<dbReference type="OrthoDB" id="7626281at2"/>